<protein>
    <submittedName>
        <fullName evidence="1">Uncharacterized protein</fullName>
    </submittedName>
</protein>
<evidence type="ECO:0000313" key="2">
    <source>
        <dbReference type="Proteomes" id="UP001239111"/>
    </source>
</evidence>
<evidence type="ECO:0000313" key="1">
    <source>
        <dbReference type="EMBL" id="KAJ8678525.1"/>
    </source>
</evidence>
<reference evidence="1" key="1">
    <citation type="submission" date="2023-04" db="EMBL/GenBank/DDBJ databases">
        <title>A chromosome-level genome assembly of the parasitoid wasp Eretmocerus hayati.</title>
        <authorList>
            <person name="Zhong Y."/>
            <person name="Liu S."/>
            <person name="Liu Y."/>
        </authorList>
    </citation>
    <scope>NUCLEOTIDE SEQUENCE</scope>
    <source>
        <strain evidence="1">ZJU_SS_LIU_2023</strain>
    </source>
</reference>
<gene>
    <name evidence="1" type="ORF">QAD02_014312</name>
</gene>
<proteinExistence type="predicted"/>
<organism evidence="1 2">
    <name type="scientific">Eretmocerus hayati</name>
    <dbReference type="NCBI Taxonomy" id="131215"/>
    <lineage>
        <taxon>Eukaryota</taxon>
        <taxon>Metazoa</taxon>
        <taxon>Ecdysozoa</taxon>
        <taxon>Arthropoda</taxon>
        <taxon>Hexapoda</taxon>
        <taxon>Insecta</taxon>
        <taxon>Pterygota</taxon>
        <taxon>Neoptera</taxon>
        <taxon>Endopterygota</taxon>
        <taxon>Hymenoptera</taxon>
        <taxon>Apocrita</taxon>
        <taxon>Proctotrupomorpha</taxon>
        <taxon>Chalcidoidea</taxon>
        <taxon>Aphelinidae</taxon>
        <taxon>Aphelininae</taxon>
        <taxon>Eretmocerus</taxon>
    </lineage>
</organism>
<keyword evidence="2" id="KW-1185">Reference proteome</keyword>
<comment type="caution">
    <text evidence="1">The sequence shown here is derived from an EMBL/GenBank/DDBJ whole genome shotgun (WGS) entry which is preliminary data.</text>
</comment>
<sequence>MSEKQWDVLIGKCAIALVAYVNAGVLHHPGGPALYAAYQAPIAYAASTVCQNTIGYKHNPHRQYTYSYDVHEASTGDSKTQSGTRDGGVVVVNGINAVVRKEPALIAAASVIKYHQEPQLVAPEQFML</sequence>
<dbReference type="Proteomes" id="UP001239111">
    <property type="component" value="Chromosome 2"/>
</dbReference>
<name>A0ACC2P9S5_9HYME</name>
<accession>A0ACC2P9S5</accession>
<dbReference type="EMBL" id="CM056742">
    <property type="protein sequence ID" value="KAJ8678525.1"/>
    <property type="molecule type" value="Genomic_DNA"/>
</dbReference>